<feature type="chain" id="PRO_5035924677" evidence="2">
    <location>
        <begin position="23"/>
        <end position="429"/>
    </location>
</feature>
<dbReference type="Proteomes" id="UP000605970">
    <property type="component" value="Unassembled WGS sequence"/>
</dbReference>
<feature type="region of interest" description="Disordered" evidence="1">
    <location>
        <begin position="118"/>
        <end position="138"/>
    </location>
</feature>
<sequence>MELICQGQTIIIIILLIDIVLAAYPPLGNLQNNWNNIDGQSLQQQYSQSTNYYNPYSQWGINSIPQHSQYFQPSFSLNSPSSSSFRVPYAAYRNSAFASPTFTKQVDNLQKQQLSTIDESESFNSDRRKSEYFAEENGGSEDGIQRILKTVAEKLPKLAETMSKLGQKDNTPSNSQVVEEDFNKQQIIKDASTALPYFLNKREYNLNNEIKEQNSFSSSPLLFSFNKLLSAFNAGGNEQIISTTISNRIVNLNNRENSLMKASLQSEDLSPELIFQQKGVLTKKDQQQQQLKSEEKFNYIPHLTPPPELPSPQNPLNSFLQQFGISNLMPTEKSVVEVKEKKKREQENEGGGGGDLITNLMKGQLPQMPDWLNQFGFDSMFGTNNNNNNEQQKSGNALASIFGKNNKNGGGNTFTSFFGSGLDDTPRNK</sequence>
<dbReference type="OrthoDB" id="5877904at2759"/>
<proteinExistence type="predicted"/>
<comment type="caution">
    <text evidence="3">The sequence shown here is derived from an EMBL/GenBank/DDBJ whole genome shotgun (WGS) entry which is preliminary data.</text>
</comment>
<organism evidence="3 4">
    <name type="scientific">Meloidogyne graminicola</name>
    <dbReference type="NCBI Taxonomy" id="189291"/>
    <lineage>
        <taxon>Eukaryota</taxon>
        <taxon>Metazoa</taxon>
        <taxon>Ecdysozoa</taxon>
        <taxon>Nematoda</taxon>
        <taxon>Chromadorea</taxon>
        <taxon>Rhabditida</taxon>
        <taxon>Tylenchina</taxon>
        <taxon>Tylenchomorpha</taxon>
        <taxon>Tylenchoidea</taxon>
        <taxon>Meloidogynidae</taxon>
        <taxon>Meloidogyninae</taxon>
        <taxon>Meloidogyne</taxon>
    </lineage>
</organism>
<dbReference type="EMBL" id="JABEBT010000001">
    <property type="protein sequence ID" value="KAF7640467.1"/>
    <property type="molecule type" value="Genomic_DNA"/>
</dbReference>
<feature type="signal peptide" evidence="2">
    <location>
        <begin position="1"/>
        <end position="22"/>
    </location>
</feature>
<evidence type="ECO:0000256" key="1">
    <source>
        <dbReference type="SAM" id="MobiDB-lite"/>
    </source>
</evidence>
<dbReference type="AlphaFoldDB" id="A0A8T0A3N2"/>
<keyword evidence="4" id="KW-1185">Reference proteome</keyword>
<evidence type="ECO:0000256" key="2">
    <source>
        <dbReference type="SAM" id="SignalP"/>
    </source>
</evidence>
<evidence type="ECO:0000313" key="3">
    <source>
        <dbReference type="EMBL" id="KAF7640467.1"/>
    </source>
</evidence>
<keyword evidence="2" id="KW-0732">Signal</keyword>
<gene>
    <name evidence="3" type="ORF">Mgra_00000288</name>
</gene>
<accession>A0A8T0A3N2</accession>
<reference evidence="3" key="1">
    <citation type="journal article" date="2020" name="Ecol. Evol.">
        <title>Genome structure and content of the rice root-knot nematode (Meloidogyne graminicola).</title>
        <authorList>
            <person name="Phan N.T."/>
            <person name="Danchin E.G.J."/>
            <person name="Klopp C."/>
            <person name="Perfus-Barbeoch L."/>
            <person name="Kozlowski D.K."/>
            <person name="Koutsovoulos G.D."/>
            <person name="Lopez-Roques C."/>
            <person name="Bouchez O."/>
            <person name="Zahm M."/>
            <person name="Besnard G."/>
            <person name="Bellafiore S."/>
        </authorList>
    </citation>
    <scope>NUCLEOTIDE SEQUENCE</scope>
    <source>
        <strain evidence="3">VN-18</strain>
    </source>
</reference>
<protein>
    <submittedName>
        <fullName evidence="3">Uncharacterized protein</fullName>
    </submittedName>
</protein>
<name>A0A8T0A3N2_9BILA</name>
<evidence type="ECO:0000313" key="4">
    <source>
        <dbReference type="Proteomes" id="UP000605970"/>
    </source>
</evidence>